<dbReference type="PANTHER" id="PTHR32071">
    <property type="entry name" value="TRANSCRIPTIONAL REGULATORY PROTEIN"/>
    <property type="match status" value="1"/>
</dbReference>
<dbReference type="InterPro" id="IPR025662">
    <property type="entry name" value="Sigma_54_int_dom_ATP-bd_1"/>
</dbReference>
<evidence type="ECO:0000313" key="5">
    <source>
        <dbReference type="Proteomes" id="UP000095512"/>
    </source>
</evidence>
<protein>
    <submittedName>
        <fullName evidence="4">Putative sigma-54 dependent transcriptional regulator</fullName>
    </submittedName>
</protein>
<dbReference type="RefSeq" id="WP_302549317.1">
    <property type="nucleotide sequence ID" value="NZ_CATYWZ010000013.1"/>
</dbReference>
<dbReference type="InterPro" id="IPR003593">
    <property type="entry name" value="AAA+_ATPase"/>
</dbReference>
<dbReference type="PROSITE" id="PS50045">
    <property type="entry name" value="SIGMA54_INTERACT_4"/>
    <property type="match status" value="1"/>
</dbReference>
<gene>
    <name evidence="4" type="primary">fhlA</name>
    <name evidence="4" type="ORF">ERS852480_00879</name>
</gene>
<accession>A0A174E629</accession>
<dbReference type="InterPro" id="IPR002078">
    <property type="entry name" value="Sigma_54_int"/>
</dbReference>
<dbReference type="SMART" id="SM00382">
    <property type="entry name" value="AAA"/>
    <property type="match status" value="1"/>
</dbReference>
<feature type="domain" description="Sigma-54 factor interaction" evidence="3">
    <location>
        <begin position="59"/>
        <end position="289"/>
    </location>
</feature>
<dbReference type="InterPro" id="IPR027417">
    <property type="entry name" value="P-loop_NTPase"/>
</dbReference>
<dbReference type="Gene3D" id="1.10.8.60">
    <property type="match status" value="1"/>
</dbReference>
<keyword evidence="2" id="KW-0067">ATP-binding</keyword>
<dbReference type="SUPFAM" id="SSF52540">
    <property type="entry name" value="P-loop containing nucleoside triphosphate hydrolases"/>
    <property type="match status" value="1"/>
</dbReference>
<dbReference type="InterPro" id="IPR058031">
    <property type="entry name" value="AAA_lid_NorR"/>
</dbReference>
<evidence type="ECO:0000256" key="1">
    <source>
        <dbReference type="ARBA" id="ARBA00022741"/>
    </source>
</evidence>
<evidence type="ECO:0000256" key="2">
    <source>
        <dbReference type="ARBA" id="ARBA00022840"/>
    </source>
</evidence>
<dbReference type="Pfam" id="PF25601">
    <property type="entry name" value="AAA_lid_14"/>
    <property type="match status" value="1"/>
</dbReference>
<sequence length="386" mass="44382">MTVKSRLADPRIRFSIKMIITPIHEDIRNYVLQVSRYSNELMNAYNIIERKDEINFSDICGDSAALQNIITLAKQISTGDSSVLIRGESGTGKELFARSIHYASNRRHKPFVAINCASIPDTLLESELFGYERGAFSGANTSGKAGRFELANGGTLFLDEIGDMPLHLQPKLLRVLQDGSFLRLGGKNTIKVNFRLITATNRNLENMIKNKEFREDLYFRLNVIPINIPPLRERKDDIPLLVNIKLAEYCQKLNKPQKKISNELMEVFCNAHWKGNVRELENVIEYLVNISEKNLITPKYLPDYFKSIDMNQQSHRIPDSAEILSHMDGKSLNNLTECFEKEILISYLKQYGTTTKAKKEIANQLKINLSTLYRKLYRYHIDDMKR</sequence>
<dbReference type="InterPro" id="IPR025943">
    <property type="entry name" value="Sigma_54_int_dom_ATP-bd_2"/>
</dbReference>
<keyword evidence="1" id="KW-0547">Nucleotide-binding</keyword>
<dbReference type="Pfam" id="PF00158">
    <property type="entry name" value="Sigma54_activat"/>
    <property type="match status" value="1"/>
</dbReference>
<dbReference type="PANTHER" id="PTHR32071:SF57">
    <property type="entry name" value="C4-DICARBOXYLATE TRANSPORT TRANSCRIPTIONAL REGULATORY PROTEIN DCTD"/>
    <property type="match status" value="1"/>
</dbReference>
<dbReference type="PROSITE" id="PS00675">
    <property type="entry name" value="SIGMA54_INTERACT_1"/>
    <property type="match status" value="1"/>
</dbReference>
<dbReference type="InterPro" id="IPR009057">
    <property type="entry name" value="Homeodomain-like_sf"/>
</dbReference>
<dbReference type="EMBL" id="CZAB01000004">
    <property type="protein sequence ID" value="CUO31998.1"/>
    <property type="molecule type" value="Genomic_DNA"/>
</dbReference>
<dbReference type="PROSITE" id="PS00676">
    <property type="entry name" value="SIGMA54_INTERACT_2"/>
    <property type="match status" value="1"/>
</dbReference>
<organism evidence="4 5">
    <name type="scientific">Enterocloster clostridioformis</name>
    <dbReference type="NCBI Taxonomy" id="1531"/>
    <lineage>
        <taxon>Bacteria</taxon>
        <taxon>Bacillati</taxon>
        <taxon>Bacillota</taxon>
        <taxon>Clostridia</taxon>
        <taxon>Lachnospirales</taxon>
        <taxon>Lachnospiraceae</taxon>
        <taxon>Enterocloster</taxon>
    </lineage>
</organism>
<reference evidence="4 5" key="1">
    <citation type="submission" date="2015-09" db="EMBL/GenBank/DDBJ databases">
        <authorList>
            <consortium name="Pathogen Informatics"/>
        </authorList>
    </citation>
    <scope>NUCLEOTIDE SEQUENCE [LARGE SCALE GENOMIC DNA]</scope>
    <source>
        <strain evidence="4 5">2789STDY5834865</strain>
    </source>
</reference>
<dbReference type="SUPFAM" id="SSF46689">
    <property type="entry name" value="Homeodomain-like"/>
    <property type="match status" value="1"/>
</dbReference>
<dbReference type="Gene3D" id="3.40.50.300">
    <property type="entry name" value="P-loop containing nucleotide triphosphate hydrolases"/>
    <property type="match status" value="1"/>
</dbReference>
<dbReference type="FunFam" id="3.40.50.300:FF:000006">
    <property type="entry name" value="DNA-binding transcriptional regulator NtrC"/>
    <property type="match status" value="1"/>
</dbReference>
<dbReference type="Gene3D" id="1.10.10.60">
    <property type="entry name" value="Homeodomain-like"/>
    <property type="match status" value="1"/>
</dbReference>
<dbReference type="GO" id="GO:0006355">
    <property type="term" value="P:regulation of DNA-templated transcription"/>
    <property type="evidence" value="ECO:0007669"/>
    <property type="project" value="InterPro"/>
</dbReference>
<evidence type="ECO:0000313" key="4">
    <source>
        <dbReference type="EMBL" id="CUO31998.1"/>
    </source>
</evidence>
<dbReference type="CDD" id="cd00009">
    <property type="entry name" value="AAA"/>
    <property type="match status" value="1"/>
</dbReference>
<proteinExistence type="predicted"/>
<name>A0A174E629_9FIRM</name>
<dbReference type="AlphaFoldDB" id="A0A174E629"/>
<evidence type="ECO:0000259" key="3">
    <source>
        <dbReference type="PROSITE" id="PS50045"/>
    </source>
</evidence>
<dbReference type="GO" id="GO:0005524">
    <property type="term" value="F:ATP binding"/>
    <property type="evidence" value="ECO:0007669"/>
    <property type="project" value="UniProtKB-KW"/>
</dbReference>
<dbReference type="Proteomes" id="UP000095512">
    <property type="component" value="Unassembled WGS sequence"/>
</dbReference>